<dbReference type="PROSITE" id="PS50035">
    <property type="entry name" value="PLD"/>
    <property type="match status" value="2"/>
</dbReference>
<reference evidence="3 4" key="1">
    <citation type="submission" date="2023-07" db="EMBL/GenBank/DDBJ databases">
        <title>Sorghum-associated microbial communities from plants grown in Nebraska, USA.</title>
        <authorList>
            <person name="Schachtman D."/>
        </authorList>
    </citation>
    <scope>NUCLEOTIDE SEQUENCE [LARGE SCALE GENOMIC DNA]</scope>
    <source>
        <strain evidence="3 4">BE187</strain>
    </source>
</reference>
<dbReference type="PROSITE" id="PS51257">
    <property type="entry name" value="PROKAR_LIPOPROTEIN"/>
    <property type="match status" value="1"/>
</dbReference>
<dbReference type="Gene3D" id="3.30.870.10">
    <property type="entry name" value="Endonuclease Chain A"/>
    <property type="match status" value="2"/>
</dbReference>
<feature type="signal peptide" evidence="1">
    <location>
        <begin position="1"/>
        <end position="29"/>
    </location>
</feature>
<dbReference type="CDD" id="cd09111">
    <property type="entry name" value="PLDc_ymdC_like_1"/>
    <property type="match status" value="1"/>
</dbReference>
<dbReference type="SMART" id="SM00155">
    <property type="entry name" value="PLDc"/>
    <property type="match status" value="2"/>
</dbReference>
<accession>A0ABU1VMS7</accession>
<dbReference type="PANTHER" id="PTHR21248">
    <property type="entry name" value="CARDIOLIPIN SYNTHASE"/>
    <property type="match status" value="1"/>
</dbReference>
<dbReference type="EC" id="2.7.8.-" evidence="3"/>
<evidence type="ECO:0000313" key="4">
    <source>
        <dbReference type="Proteomes" id="UP001267878"/>
    </source>
</evidence>
<dbReference type="SUPFAM" id="SSF56024">
    <property type="entry name" value="Phospholipase D/nuclease"/>
    <property type="match status" value="2"/>
</dbReference>
<organism evidence="3 4">
    <name type="scientific">Agrilutibacter niabensis</name>
    <dbReference type="NCBI Taxonomy" id="380628"/>
    <lineage>
        <taxon>Bacteria</taxon>
        <taxon>Pseudomonadati</taxon>
        <taxon>Pseudomonadota</taxon>
        <taxon>Gammaproteobacteria</taxon>
        <taxon>Lysobacterales</taxon>
        <taxon>Lysobacteraceae</taxon>
        <taxon>Agrilutibacter</taxon>
    </lineage>
</organism>
<dbReference type="CDD" id="cd09113">
    <property type="entry name" value="PLDc_ymdC_like_2"/>
    <property type="match status" value="1"/>
</dbReference>
<gene>
    <name evidence="3" type="ORF">J2X04_001133</name>
</gene>
<proteinExistence type="predicted"/>
<dbReference type="RefSeq" id="WP_310052870.1">
    <property type="nucleotide sequence ID" value="NZ_JAVDVW010000001.1"/>
</dbReference>
<dbReference type="GO" id="GO:0016740">
    <property type="term" value="F:transferase activity"/>
    <property type="evidence" value="ECO:0007669"/>
    <property type="project" value="UniProtKB-KW"/>
</dbReference>
<keyword evidence="3" id="KW-0808">Transferase</keyword>
<dbReference type="InterPro" id="IPR025202">
    <property type="entry name" value="PLD-like_dom"/>
</dbReference>
<evidence type="ECO:0000256" key="1">
    <source>
        <dbReference type="SAM" id="SignalP"/>
    </source>
</evidence>
<feature type="domain" description="PLD phosphodiesterase" evidence="2">
    <location>
        <begin position="166"/>
        <end position="193"/>
    </location>
</feature>
<dbReference type="Proteomes" id="UP001267878">
    <property type="component" value="Unassembled WGS sequence"/>
</dbReference>
<name>A0ABU1VMS7_9GAMM</name>
<dbReference type="Pfam" id="PF13091">
    <property type="entry name" value="PLDc_2"/>
    <property type="match status" value="2"/>
</dbReference>
<evidence type="ECO:0000313" key="3">
    <source>
        <dbReference type="EMBL" id="MDR7098786.1"/>
    </source>
</evidence>
<feature type="domain" description="PLD phosphodiesterase" evidence="2">
    <location>
        <begin position="408"/>
        <end position="435"/>
    </location>
</feature>
<feature type="chain" id="PRO_5046471287" evidence="1">
    <location>
        <begin position="30"/>
        <end position="513"/>
    </location>
</feature>
<keyword evidence="4" id="KW-1185">Reference proteome</keyword>
<protein>
    <submittedName>
        <fullName evidence="3">Cardiolipin synthase</fullName>
        <ecNumber evidence="3">2.7.8.-</ecNumber>
    </submittedName>
</protein>
<keyword evidence="1" id="KW-0732">Signal</keyword>
<dbReference type="PANTHER" id="PTHR21248:SF12">
    <property type="entry name" value="CARDIOLIPIN SYNTHASE C"/>
    <property type="match status" value="1"/>
</dbReference>
<sequence>MTRKARFFVTACLLLLAACSSLPPRPPMAEAFALPPASDGELARRTIPAEAQHAGQSGFRLVSNGTEAYAARMFSAQVAARSLDIQTYIWHADLTGKMLAQRALAAADRGVQVRILIDDLDARAKNAGFAALDAHPNIEVRLFNPFASRSGTLRRMGEFGTGFRRLNHRMHNKSWIVDNRVALVGGRNLGNEYFGADENGNFVDLDVLMVGPVVREVSVTFDRFWNATSNYPIALVNAGPATPEALARLRVLLDAVPAELAASRYAEVLREDPDVQRLLANEGSLHWSERWSFASDDPLKLEASGAPRQRSLVLATLLPAMQAARQTLNVISPYFVPGRAGTDFLVARAGDGIDVRILTNSLAATDVAAVHGGYSRYRDDLLAGGVRLWELKPDSGMAPSKFSLRGSSGSSLHTKAMVIDDSHVFIGSYNLDPRSTAINTEQGVLIANPDLARELTLIFDEHLAGEHAWQVQQMDGRLRWSDGQTTWTRDPQAGISRRLQAWLTRWLPVHSQL</sequence>
<dbReference type="InterPro" id="IPR001736">
    <property type="entry name" value="PLipase_D/transphosphatidylase"/>
</dbReference>
<dbReference type="EMBL" id="JAVDVW010000001">
    <property type="protein sequence ID" value="MDR7098786.1"/>
    <property type="molecule type" value="Genomic_DNA"/>
</dbReference>
<evidence type="ECO:0000259" key="2">
    <source>
        <dbReference type="PROSITE" id="PS50035"/>
    </source>
</evidence>
<comment type="caution">
    <text evidence="3">The sequence shown here is derived from an EMBL/GenBank/DDBJ whole genome shotgun (WGS) entry which is preliminary data.</text>
</comment>